<evidence type="ECO:0000256" key="8">
    <source>
        <dbReference type="ARBA" id="ARBA00023136"/>
    </source>
</evidence>
<dbReference type="AlphaFoldDB" id="A0A6L6JB91"/>
<dbReference type="OrthoDB" id="9760494at2"/>
<keyword evidence="9 17" id="KW-0675">Receptor</keyword>
<dbReference type="Gene3D" id="2.170.130.10">
    <property type="entry name" value="TonB-dependent receptor, plug domain"/>
    <property type="match status" value="1"/>
</dbReference>
<evidence type="ECO:0000256" key="13">
    <source>
        <dbReference type="RuleBase" id="RU003357"/>
    </source>
</evidence>
<evidence type="ECO:0000256" key="6">
    <source>
        <dbReference type="ARBA" id="ARBA00022729"/>
    </source>
</evidence>
<keyword evidence="10 11" id="KW-0998">Cell outer membrane</keyword>
<keyword evidence="6 14" id="KW-0732">Signal</keyword>
<dbReference type="InterPro" id="IPR010917">
    <property type="entry name" value="TonB_rcpt_CS"/>
</dbReference>
<proteinExistence type="inferred from homology"/>
<feature type="domain" description="TonB-dependent receptor plug" evidence="16">
    <location>
        <begin position="56"/>
        <end position="165"/>
    </location>
</feature>
<dbReference type="PROSITE" id="PS01156">
    <property type="entry name" value="TONB_DEPENDENT_REC_2"/>
    <property type="match status" value="1"/>
</dbReference>
<dbReference type="NCBIfam" id="TIGR01786">
    <property type="entry name" value="TonB-hemlactrns"/>
    <property type="match status" value="1"/>
</dbReference>
<dbReference type="InterPro" id="IPR037066">
    <property type="entry name" value="Plug_dom_sf"/>
</dbReference>
<keyword evidence="7 13" id="KW-0798">TonB box</keyword>
<keyword evidence="3 11" id="KW-0813">Transport</keyword>
<feature type="domain" description="TonB-dependent receptor-like beta-barrel" evidence="15">
    <location>
        <begin position="270"/>
        <end position="712"/>
    </location>
</feature>
<dbReference type="EMBL" id="WMIE01000006">
    <property type="protein sequence ID" value="MTH78398.1"/>
    <property type="molecule type" value="Genomic_DNA"/>
</dbReference>
<dbReference type="PANTHER" id="PTHR30069">
    <property type="entry name" value="TONB-DEPENDENT OUTER MEMBRANE RECEPTOR"/>
    <property type="match status" value="1"/>
</dbReference>
<dbReference type="PANTHER" id="PTHR30069:SF29">
    <property type="entry name" value="HEMOGLOBIN AND HEMOGLOBIN-HAPTOGLOBIN-BINDING PROTEIN 1-RELATED"/>
    <property type="match status" value="1"/>
</dbReference>
<comment type="caution">
    <text evidence="17">The sequence shown here is derived from an EMBL/GenBank/DDBJ whole genome shotgun (WGS) entry which is preliminary data.</text>
</comment>
<keyword evidence="5 11" id="KW-0812">Transmembrane</keyword>
<feature type="signal peptide" evidence="14">
    <location>
        <begin position="1"/>
        <end position="27"/>
    </location>
</feature>
<organism evidence="17 18">
    <name type="scientific">Paracoccus aestuariivivens</name>
    <dbReference type="NCBI Taxonomy" id="1820333"/>
    <lineage>
        <taxon>Bacteria</taxon>
        <taxon>Pseudomonadati</taxon>
        <taxon>Pseudomonadota</taxon>
        <taxon>Alphaproteobacteria</taxon>
        <taxon>Rhodobacterales</taxon>
        <taxon>Paracoccaceae</taxon>
        <taxon>Paracoccus</taxon>
    </lineage>
</organism>
<evidence type="ECO:0000256" key="12">
    <source>
        <dbReference type="PROSITE-ProRule" id="PRU10144"/>
    </source>
</evidence>
<dbReference type="Proteomes" id="UP000478183">
    <property type="component" value="Unassembled WGS sequence"/>
</dbReference>
<dbReference type="PROSITE" id="PS52016">
    <property type="entry name" value="TONB_DEPENDENT_REC_3"/>
    <property type="match status" value="1"/>
</dbReference>
<dbReference type="RefSeq" id="WP_155095757.1">
    <property type="nucleotide sequence ID" value="NZ_WMIE01000006.1"/>
</dbReference>
<comment type="similarity">
    <text evidence="2 11 13">Belongs to the TonB-dependent receptor family.</text>
</comment>
<evidence type="ECO:0000256" key="1">
    <source>
        <dbReference type="ARBA" id="ARBA00004571"/>
    </source>
</evidence>
<dbReference type="SUPFAM" id="SSF56935">
    <property type="entry name" value="Porins"/>
    <property type="match status" value="1"/>
</dbReference>
<evidence type="ECO:0000256" key="2">
    <source>
        <dbReference type="ARBA" id="ARBA00009810"/>
    </source>
</evidence>
<dbReference type="InterPro" id="IPR039426">
    <property type="entry name" value="TonB-dep_rcpt-like"/>
</dbReference>
<evidence type="ECO:0000256" key="10">
    <source>
        <dbReference type="ARBA" id="ARBA00023237"/>
    </source>
</evidence>
<dbReference type="GO" id="GO:0009279">
    <property type="term" value="C:cell outer membrane"/>
    <property type="evidence" value="ECO:0007669"/>
    <property type="project" value="UniProtKB-SubCell"/>
</dbReference>
<feature type="short sequence motif" description="TonB C-terminal box" evidence="12">
    <location>
        <begin position="740"/>
        <end position="757"/>
    </location>
</feature>
<evidence type="ECO:0000256" key="11">
    <source>
        <dbReference type="PROSITE-ProRule" id="PRU01360"/>
    </source>
</evidence>
<keyword evidence="4 11" id="KW-1134">Transmembrane beta strand</keyword>
<dbReference type="GO" id="GO:0015232">
    <property type="term" value="F:heme transmembrane transporter activity"/>
    <property type="evidence" value="ECO:0007669"/>
    <property type="project" value="InterPro"/>
</dbReference>
<name>A0A6L6JB91_9RHOB</name>
<dbReference type="Gene3D" id="2.40.170.20">
    <property type="entry name" value="TonB-dependent receptor, beta-barrel domain"/>
    <property type="match status" value="1"/>
</dbReference>
<evidence type="ECO:0000256" key="14">
    <source>
        <dbReference type="SAM" id="SignalP"/>
    </source>
</evidence>
<evidence type="ECO:0000256" key="3">
    <source>
        <dbReference type="ARBA" id="ARBA00022448"/>
    </source>
</evidence>
<dbReference type="InterPro" id="IPR012910">
    <property type="entry name" value="Plug_dom"/>
</dbReference>
<evidence type="ECO:0000313" key="18">
    <source>
        <dbReference type="Proteomes" id="UP000478183"/>
    </source>
</evidence>
<evidence type="ECO:0000256" key="7">
    <source>
        <dbReference type="ARBA" id="ARBA00023077"/>
    </source>
</evidence>
<evidence type="ECO:0000259" key="15">
    <source>
        <dbReference type="Pfam" id="PF00593"/>
    </source>
</evidence>
<dbReference type="GO" id="GO:0044718">
    <property type="term" value="P:siderophore transmembrane transport"/>
    <property type="evidence" value="ECO:0007669"/>
    <property type="project" value="TreeGrafter"/>
</dbReference>
<evidence type="ECO:0000256" key="9">
    <source>
        <dbReference type="ARBA" id="ARBA00023170"/>
    </source>
</evidence>
<evidence type="ECO:0000256" key="5">
    <source>
        <dbReference type="ARBA" id="ARBA00022692"/>
    </source>
</evidence>
<evidence type="ECO:0000259" key="16">
    <source>
        <dbReference type="Pfam" id="PF07715"/>
    </source>
</evidence>
<dbReference type="InterPro" id="IPR010949">
    <property type="entry name" value="TonB_Hb/transfer/lactofer_rcpt"/>
</dbReference>
<dbReference type="Pfam" id="PF00593">
    <property type="entry name" value="TonB_dep_Rec_b-barrel"/>
    <property type="match status" value="1"/>
</dbReference>
<keyword evidence="8 11" id="KW-0472">Membrane</keyword>
<accession>A0A6L6JB91</accession>
<gene>
    <name evidence="17" type="ORF">GL286_11725</name>
</gene>
<dbReference type="InterPro" id="IPR036942">
    <property type="entry name" value="Beta-barrel_TonB_sf"/>
</dbReference>
<keyword evidence="18" id="KW-1185">Reference proteome</keyword>
<reference evidence="17 18" key="1">
    <citation type="submission" date="2019-11" db="EMBL/GenBank/DDBJ databases">
        <authorList>
            <person name="Dong K."/>
        </authorList>
    </citation>
    <scope>NUCLEOTIDE SEQUENCE [LARGE SCALE GENOMIC DNA]</scope>
    <source>
        <strain evidence="17 18">NBRC 111993</strain>
    </source>
</reference>
<dbReference type="InterPro" id="IPR011276">
    <property type="entry name" value="TonB_haem/Hb_rcpt"/>
</dbReference>
<protein>
    <submittedName>
        <fullName evidence="17">TonB-dependent hemoglobin/transferrin/lactoferrin family receptor</fullName>
    </submittedName>
</protein>
<evidence type="ECO:0000256" key="4">
    <source>
        <dbReference type="ARBA" id="ARBA00022452"/>
    </source>
</evidence>
<dbReference type="CDD" id="cd01347">
    <property type="entry name" value="ligand_gated_channel"/>
    <property type="match status" value="1"/>
</dbReference>
<sequence length="757" mass="83268">MKRSRLPDALRTTTALALMTICAPAMAQQIETQTPEPETMSLAPVTLLADRQGTSTREVPASVTVIDGEEIRARGLDDMQELVRYTPGVTVQRQTTATDPFNTFGGFTIRGVGGNRVQMLIDGSRVPERITDGTRDYLDFAFTKQVEIAKGPSSVLWGADALGGVVAVETIDPEDLLQGRDSGGMARMAYDSLNDGSSISGAFAQRFGNDWSIMAGLSRSAAHEAELSNARNDGGIYGCPRNVEYGATPCGELNPTDTDATHAIAKAVWKPSDEHRLELSFDWLDRKTEVQYDNTLGPVYSTMTGLPTGEVNHNYDRDLDMTRKRFGLEYVWTPENRLVDEVRTTLAYTPSGYDRSGKKWSTSSAGDQMITRDYLGYDEDFVELDIQATSRFETGSAKHTVTWGFDGDHTKTDYSRLDVASNLTTGDVTETPAGGFNFANADTRRADIYVQDQISLLGGALEITPGLRYATYKIDPRPNGDYQVIDGAEPRIREDEKLLKSLGALYRFGDGWQVWGHYGEGFKMPTAQQLYTSVPGAFFDMTPAPDLKPEEVKSIEFGLRRETARGYFGLTAFNADYDNFIQSFYNPPGTSDYTYRNLSEMRVWGLEFEAAYEISDTLRLTGAASWQKGDQRVDPDAEETPTTLPPLSGNVALSWDTPQDGLTVDVVGVFASSVKYVESEDNFKPAGYGLIDTYARWQVAENAVLNMGVRNLFDKRYFEASAATYSSAASTSVAASNPIELQTGAGRAFTASLDFTF</sequence>
<dbReference type="Pfam" id="PF07715">
    <property type="entry name" value="Plug"/>
    <property type="match status" value="1"/>
</dbReference>
<feature type="chain" id="PRO_5026737834" evidence="14">
    <location>
        <begin position="28"/>
        <end position="757"/>
    </location>
</feature>
<comment type="subcellular location">
    <subcellularLocation>
        <location evidence="1 11">Cell outer membrane</location>
        <topology evidence="1 11">Multi-pass membrane protein</topology>
    </subcellularLocation>
</comment>
<dbReference type="GO" id="GO:0015344">
    <property type="term" value="F:siderophore uptake transmembrane transporter activity"/>
    <property type="evidence" value="ECO:0007669"/>
    <property type="project" value="TreeGrafter"/>
</dbReference>
<dbReference type="InterPro" id="IPR000531">
    <property type="entry name" value="Beta-barrel_TonB"/>
</dbReference>
<dbReference type="NCBIfam" id="TIGR01785">
    <property type="entry name" value="TonB-hemin"/>
    <property type="match status" value="1"/>
</dbReference>
<evidence type="ECO:0000313" key="17">
    <source>
        <dbReference type="EMBL" id="MTH78398.1"/>
    </source>
</evidence>